<dbReference type="InterPro" id="IPR001810">
    <property type="entry name" value="F-box_dom"/>
</dbReference>
<dbReference type="WBParaSite" id="MhA1_Contig1369.frz3.gene3">
    <property type="protein sequence ID" value="MhA1_Contig1369.frz3.gene3"/>
    <property type="gene ID" value="MhA1_Contig1369.frz3.gene3"/>
</dbReference>
<dbReference type="Proteomes" id="UP000095281">
    <property type="component" value="Unplaced"/>
</dbReference>
<evidence type="ECO:0000313" key="3">
    <source>
        <dbReference type="WBParaSite" id="MhA1_Contig1369.frz3.gene3"/>
    </source>
</evidence>
<protein>
    <submittedName>
        <fullName evidence="3">F-box domain-containing protein</fullName>
    </submittedName>
</protein>
<dbReference type="AlphaFoldDB" id="A0A1I8B3U5"/>
<organism evidence="2 3">
    <name type="scientific">Meloidogyne hapla</name>
    <name type="common">Root-knot nematode worm</name>
    <dbReference type="NCBI Taxonomy" id="6305"/>
    <lineage>
        <taxon>Eukaryota</taxon>
        <taxon>Metazoa</taxon>
        <taxon>Ecdysozoa</taxon>
        <taxon>Nematoda</taxon>
        <taxon>Chromadorea</taxon>
        <taxon>Rhabditida</taxon>
        <taxon>Tylenchina</taxon>
        <taxon>Tylenchomorpha</taxon>
        <taxon>Tylenchoidea</taxon>
        <taxon>Meloidogynidae</taxon>
        <taxon>Meloidogyninae</taxon>
        <taxon>Meloidogyne</taxon>
    </lineage>
</organism>
<accession>A0A1I8B3U5</accession>
<dbReference type="InterPro" id="IPR036047">
    <property type="entry name" value="F-box-like_dom_sf"/>
</dbReference>
<feature type="domain" description="F-box" evidence="1">
    <location>
        <begin position="5"/>
        <end position="37"/>
    </location>
</feature>
<evidence type="ECO:0000313" key="2">
    <source>
        <dbReference type="Proteomes" id="UP000095281"/>
    </source>
</evidence>
<dbReference type="SUPFAM" id="SSF81383">
    <property type="entry name" value="F-box domain"/>
    <property type="match status" value="1"/>
</dbReference>
<evidence type="ECO:0000259" key="1">
    <source>
        <dbReference type="Pfam" id="PF00646"/>
    </source>
</evidence>
<proteinExistence type="predicted"/>
<keyword evidence="2" id="KW-1185">Reference proteome</keyword>
<sequence length="158" mass="18075">MYYYLSNEVKLDVFKYLNFDQLLSVRQTNRFFCSLIGRYEDELARKEFRSFLIWNSAISKQISIYSDVSIMSICNLFSISEIIGGMAVFLGSSFEIIAMFIHGINDIRNFWNPENVASSSQELLQPVSPNDLEFEISLPEGANFSPSILEHAEGSDEN</sequence>
<dbReference type="Pfam" id="PF00646">
    <property type="entry name" value="F-box"/>
    <property type="match status" value="1"/>
</dbReference>
<reference evidence="3" key="1">
    <citation type="submission" date="2016-11" db="UniProtKB">
        <authorList>
            <consortium name="WormBaseParasite"/>
        </authorList>
    </citation>
    <scope>IDENTIFICATION</scope>
</reference>
<name>A0A1I8B3U5_MELHA</name>